<name>A0ABM9JL76_9RALS</name>
<comment type="caution">
    <text evidence="2">The sequence shown here is derived from an EMBL/GenBank/DDBJ whole genome shotgun (WGS) entry which is preliminary data.</text>
</comment>
<gene>
    <name evidence="2" type="ORF">LMG19083_03006</name>
</gene>
<protein>
    <recommendedName>
        <fullName evidence="4">Transmembrane protein</fullName>
    </recommendedName>
</protein>
<evidence type="ECO:0000313" key="3">
    <source>
        <dbReference type="Proteomes" id="UP001189813"/>
    </source>
</evidence>
<reference evidence="2 3" key="1">
    <citation type="submission" date="2023-07" db="EMBL/GenBank/DDBJ databases">
        <authorList>
            <person name="Peeters C."/>
        </authorList>
    </citation>
    <scope>NUCLEOTIDE SEQUENCE [LARGE SCALE GENOMIC DNA]</scope>
    <source>
        <strain evidence="2 3">LMG 19083</strain>
    </source>
</reference>
<feature type="transmembrane region" description="Helical" evidence="1">
    <location>
        <begin position="54"/>
        <end position="74"/>
    </location>
</feature>
<organism evidence="2 3">
    <name type="scientific">Ralstonia psammae</name>
    <dbReference type="NCBI Taxonomy" id="3058598"/>
    <lineage>
        <taxon>Bacteria</taxon>
        <taxon>Pseudomonadati</taxon>
        <taxon>Pseudomonadota</taxon>
        <taxon>Betaproteobacteria</taxon>
        <taxon>Burkholderiales</taxon>
        <taxon>Burkholderiaceae</taxon>
        <taxon>Ralstonia</taxon>
    </lineage>
</organism>
<feature type="transmembrane region" description="Helical" evidence="1">
    <location>
        <begin position="23"/>
        <end position="42"/>
    </location>
</feature>
<dbReference type="EMBL" id="CATZBU010000006">
    <property type="protein sequence ID" value="CAJ0797404.1"/>
    <property type="molecule type" value="Genomic_DNA"/>
</dbReference>
<dbReference type="RefSeq" id="WP_316666544.1">
    <property type="nucleotide sequence ID" value="NZ_CATZBU010000006.1"/>
</dbReference>
<dbReference type="Proteomes" id="UP001189813">
    <property type="component" value="Unassembled WGS sequence"/>
</dbReference>
<proteinExistence type="predicted"/>
<evidence type="ECO:0008006" key="4">
    <source>
        <dbReference type="Google" id="ProtNLM"/>
    </source>
</evidence>
<evidence type="ECO:0000256" key="1">
    <source>
        <dbReference type="SAM" id="Phobius"/>
    </source>
</evidence>
<keyword evidence="1" id="KW-1133">Transmembrane helix</keyword>
<evidence type="ECO:0000313" key="2">
    <source>
        <dbReference type="EMBL" id="CAJ0797404.1"/>
    </source>
</evidence>
<keyword evidence="3" id="KW-1185">Reference proteome</keyword>
<keyword evidence="1" id="KW-0472">Membrane</keyword>
<feature type="transmembrane region" description="Helical" evidence="1">
    <location>
        <begin position="86"/>
        <end position="108"/>
    </location>
</feature>
<accession>A0ABM9JL76</accession>
<keyword evidence="1" id="KW-0812">Transmembrane</keyword>
<sequence>MQNNQGKSILARCFSGELELWKAFWLVYFPVATILTLTRKALTEHASRTGETTALYFGILLSLVFGVWIVISIWRCAPNVKWRAMFFIGRAWAIVNAMAVITSALSLLGNKA</sequence>